<evidence type="ECO:0000256" key="1">
    <source>
        <dbReference type="SAM" id="MobiDB-lite"/>
    </source>
</evidence>
<dbReference type="AlphaFoldDB" id="A0AB34IKT4"/>
<protein>
    <submittedName>
        <fullName evidence="2">Uncharacterized protein</fullName>
    </submittedName>
</protein>
<reference evidence="2 3" key="1">
    <citation type="journal article" date="2024" name="Science">
        <title>Giant polyketide synthase enzymes in the biosynthesis of giant marine polyether toxins.</title>
        <authorList>
            <person name="Fallon T.R."/>
            <person name="Shende V.V."/>
            <person name="Wierzbicki I.H."/>
            <person name="Pendleton A.L."/>
            <person name="Watervoot N.F."/>
            <person name="Auber R.P."/>
            <person name="Gonzalez D.J."/>
            <person name="Wisecaver J.H."/>
            <person name="Moore B.S."/>
        </authorList>
    </citation>
    <scope>NUCLEOTIDE SEQUENCE [LARGE SCALE GENOMIC DNA]</scope>
    <source>
        <strain evidence="2 3">12B1</strain>
    </source>
</reference>
<dbReference type="Proteomes" id="UP001515480">
    <property type="component" value="Unassembled WGS sequence"/>
</dbReference>
<dbReference type="EMBL" id="JBGBPQ010000024">
    <property type="protein sequence ID" value="KAL1499805.1"/>
    <property type="molecule type" value="Genomic_DNA"/>
</dbReference>
<organism evidence="2 3">
    <name type="scientific">Prymnesium parvum</name>
    <name type="common">Toxic golden alga</name>
    <dbReference type="NCBI Taxonomy" id="97485"/>
    <lineage>
        <taxon>Eukaryota</taxon>
        <taxon>Haptista</taxon>
        <taxon>Haptophyta</taxon>
        <taxon>Prymnesiophyceae</taxon>
        <taxon>Prymnesiales</taxon>
        <taxon>Prymnesiaceae</taxon>
        <taxon>Prymnesium</taxon>
    </lineage>
</organism>
<accession>A0AB34IKT4</accession>
<comment type="caution">
    <text evidence="2">The sequence shown here is derived from an EMBL/GenBank/DDBJ whole genome shotgun (WGS) entry which is preliminary data.</text>
</comment>
<evidence type="ECO:0000313" key="2">
    <source>
        <dbReference type="EMBL" id="KAL1499805.1"/>
    </source>
</evidence>
<feature type="region of interest" description="Disordered" evidence="1">
    <location>
        <begin position="1"/>
        <end position="20"/>
    </location>
</feature>
<evidence type="ECO:0000313" key="3">
    <source>
        <dbReference type="Proteomes" id="UP001515480"/>
    </source>
</evidence>
<sequence length="107" mass="11799">MRHRKQTRKSREALPKAHNATRIPVKAQAQLVAVKAQAQLLVVKAQAQLLVVKAQAHLVAPKAPWEEVEQESYEEPGMDYPDDSITSLADLLAEFPSPPPPTRARGS</sequence>
<gene>
    <name evidence="2" type="ORF">AB1Y20_012490</name>
</gene>
<name>A0AB34IKT4_PRYPA</name>
<proteinExistence type="predicted"/>
<keyword evidence="3" id="KW-1185">Reference proteome</keyword>